<dbReference type="EMBL" id="CP026095">
    <property type="protein sequence ID" value="AZV44286.1"/>
    <property type="molecule type" value="Genomic_DNA"/>
</dbReference>
<evidence type="ECO:0000313" key="2">
    <source>
        <dbReference type="Proteomes" id="UP000283095"/>
    </source>
</evidence>
<sequence length="41" mass="4957">MTQELVYYIFKIENLSKRIKEVLEGLNHVEVDYEPNTDNRD</sequence>
<organism evidence="1 2">
    <name type="scientific">Peribacillus asahii</name>
    <dbReference type="NCBI Taxonomy" id="228899"/>
    <lineage>
        <taxon>Bacteria</taxon>
        <taxon>Bacillati</taxon>
        <taxon>Bacillota</taxon>
        <taxon>Bacilli</taxon>
        <taxon>Bacillales</taxon>
        <taxon>Bacillaceae</taxon>
        <taxon>Peribacillus</taxon>
    </lineage>
</organism>
<evidence type="ECO:0000313" key="1">
    <source>
        <dbReference type="EMBL" id="AZV44286.1"/>
    </source>
</evidence>
<accession>A0A3T0KV56</accession>
<dbReference type="AlphaFoldDB" id="A0A3T0KV56"/>
<dbReference type="KEGG" id="pasa:BAOM_3677"/>
<reference evidence="1 2" key="1">
    <citation type="submission" date="2018-01" db="EMBL/GenBank/DDBJ databases">
        <title>Bacillus asahii Genome sequencing and assembly.</title>
        <authorList>
            <person name="Jiang H."/>
            <person name="Feng Y."/>
            <person name="Zhao F."/>
            <person name="Lin X."/>
        </authorList>
    </citation>
    <scope>NUCLEOTIDE SEQUENCE [LARGE SCALE GENOMIC DNA]</scope>
    <source>
        <strain evidence="1 2">OM18</strain>
    </source>
</reference>
<name>A0A3T0KV56_9BACI</name>
<proteinExistence type="predicted"/>
<protein>
    <submittedName>
        <fullName evidence="1">Uncharacterized protein</fullName>
    </submittedName>
</protein>
<gene>
    <name evidence="1" type="ORF">BAOM_3677</name>
</gene>
<dbReference type="Proteomes" id="UP000283095">
    <property type="component" value="Chromosome"/>
</dbReference>